<proteinExistence type="predicted"/>
<comment type="caution">
    <text evidence="1">The sequence shown here is derived from an EMBL/GenBank/DDBJ whole genome shotgun (WGS) entry which is preliminary data.</text>
</comment>
<reference evidence="2" key="1">
    <citation type="journal article" date="2015" name="MBio">
        <title>Genome-Resolved Metagenomic Analysis Reveals Roles for Candidate Phyla and Other Microbial Community Members in Biogeochemical Transformations in Oil Reservoirs.</title>
        <authorList>
            <person name="Hu P."/>
            <person name="Tom L."/>
            <person name="Singh A."/>
            <person name="Thomas B.C."/>
            <person name="Baker B.J."/>
            <person name="Piceno Y.M."/>
            <person name="Andersen G.L."/>
            <person name="Banfield J.F."/>
        </authorList>
    </citation>
    <scope>NUCLEOTIDE SEQUENCE [LARGE SCALE GENOMIC DNA]</scope>
</reference>
<dbReference type="PATRIC" id="fig|1236046.5.peg.988"/>
<protein>
    <recommendedName>
        <fullName evidence="3">Nucleotidyltransferase domain-containing protein</fullName>
    </recommendedName>
</protein>
<dbReference type="AlphaFoldDB" id="A0A101I5K9"/>
<name>A0A101I5K9_9BACT</name>
<evidence type="ECO:0000313" key="1">
    <source>
        <dbReference type="EMBL" id="KUK89138.1"/>
    </source>
</evidence>
<sequence>ENLICFSLYGSTSRGTDTHWSDLEMLMITREEVPRKSFLKGTVPITVNSITEAKLRLILEEPDLQWPFYAGLVKNLVVLAGDKSKPSYYSSIASSVPQEKLRKALKDNLSDLVFESCGRIFSCIARKRYDNIYCAVIETLLEMRTALCLLNCTHVNHDYFEGIRETFNFKRLPKRYPVLATRMWNTKDPLCIAKDSRELLRNYLSLLKSEKII</sequence>
<dbReference type="SUPFAM" id="SSF81301">
    <property type="entry name" value="Nucleotidyltransferase"/>
    <property type="match status" value="1"/>
</dbReference>
<dbReference type="Proteomes" id="UP000055014">
    <property type="component" value="Unassembled WGS sequence"/>
</dbReference>
<dbReference type="InterPro" id="IPR043519">
    <property type="entry name" value="NT_sf"/>
</dbReference>
<dbReference type="Gene3D" id="3.30.460.10">
    <property type="entry name" value="Beta Polymerase, domain 2"/>
    <property type="match status" value="1"/>
</dbReference>
<dbReference type="EMBL" id="LGGW01000117">
    <property type="protein sequence ID" value="KUK89138.1"/>
    <property type="molecule type" value="Genomic_DNA"/>
</dbReference>
<gene>
    <name evidence="1" type="ORF">XE02_1159</name>
</gene>
<evidence type="ECO:0008006" key="3">
    <source>
        <dbReference type="Google" id="ProtNLM"/>
    </source>
</evidence>
<organism evidence="1 2">
    <name type="scientific">Mesotoga infera</name>
    <dbReference type="NCBI Taxonomy" id="1236046"/>
    <lineage>
        <taxon>Bacteria</taxon>
        <taxon>Thermotogati</taxon>
        <taxon>Thermotogota</taxon>
        <taxon>Thermotogae</taxon>
        <taxon>Kosmotogales</taxon>
        <taxon>Kosmotogaceae</taxon>
        <taxon>Mesotoga</taxon>
    </lineage>
</organism>
<evidence type="ECO:0000313" key="2">
    <source>
        <dbReference type="Proteomes" id="UP000055014"/>
    </source>
</evidence>
<accession>A0A101I5K9</accession>
<feature type="non-terminal residue" evidence="1">
    <location>
        <position position="1"/>
    </location>
</feature>